<dbReference type="InterPro" id="IPR034543">
    <property type="entry name" value="LCL2"/>
</dbReference>
<accession>A0A642UHZ3</accession>
<dbReference type="VEuPathDB" id="FungiDB:DIURU_004388"/>
<evidence type="ECO:0000313" key="5">
    <source>
        <dbReference type="Proteomes" id="UP000449547"/>
    </source>
</evidence>
<protein>
    <recommendedName>
        <fullName evidence="2">Long chronological lifespan protein 2</fullName>
    </recommendedName>
</protein>
<proteinExistence type="inferred from homology"/>
<dbReference type="OMA" id="KPATHDE"/>
<dbReference type="CDD" id="cd23996">
    <property type="entry name" value="LCL2-like"/>
    <property type="match status" value="1"/>
</dbReference>
<dbReference type="OrthoDB" id="2234316at2759"/>
<evidence type="ECO:0000256" key="3">
    <source>
        <dbReference type="ARBA" id="ARBA00022729"/>
    </source>
</evidence>
<dbReference type="GO" id="GO:0036503">
    <property type="term" value="P:ERAD pathway"/>
    <property type="evidence" value="ECO:0007669"/>
    <property type="project" value="TreeGrafter"/>
</dbReference>
<comment type="similarity">
    <text evidence="1">Belongs to the LCL2 family.</text>
</comment>
<dbReference type="AlphaFoldDB" id="A0A642UHZ3"/>
<dbReference type="PANTHER" id="PTHR38425">
    <property type="entry name" value="LONG CHRONOLOGICAL LIFESPAN PROTEIN 2"/>
    <property type="match status" value="1"/>
</dbReference>
<evidence type="ECO:0000256" key="1">
    <source>
        <dbReference type="ARBA" id="ARBA00010545"/>
    </source>
</evidence>
<evidence type="ECO:0000313" key="4">
    <source>
        <dbReference type="EMBL" id="KAA8899366.1"/>
    </source>
</evidence>
<comment type="caution">
    <text evidence="4">The sequence shown here is derived from an EMBL/GenBank/DDBJ whole genome shotgun (WGS) entry which is preliminary data.</text>
</comment>
<sequence length="127" mass="13920">MLSVLLFTAPVAANFFNFFGGHQAQHQQQPSGSVNSAHEHENVVLNLKCNGYVCPDTGMCVNGPSECPCPYPGSQLRCPLENGDYLCVSKPPIENVYDDDATNWQVDAGDNEIRDCGWVKRAFKGLL</sequence>
<reference evidence="4 5" key="1">
    <citation type="submission" date="2019-07" db="EMBL/GenBank/DDBJ databases">
        <title>Genome assembly of two rare yeast pathogens: Diutina rugosa and Trichomonascus ciferrii.</title>
        <authorList>
            <person name="Mixao V."/>
            <person name="Saus E."/>
            <person name="Hansen A."/>
            <person name="Lass-Flor C."/>
            <person name="Gabaldon T."/>
        </authorList>
    </citation>
    <scope>NUCLEOTIDE SEQUENCE [LARGE SCALE GENOMIC DNA]</scope>
    <source>
        <strain evidence="4 5">CBS 613</strain>
    </source>
</reference>
<dbReference type="GeneID" id="54783039"/>
<dbReference type="PANTHER" id="PTHR38425:SF1">
    <property type="entry name" value="LONG CHRONOLOGICAL LIFESPAN PROTEIN 2"/>
    <property type="match status" value="1"/>
</dbReference>
<name>A0A642UHZ3_DIURU</name>
<keyword evidence="5" id="KW-1185">Reference proteome</keyword>
<dbReference type="Proteomes" id="UP000449547">
    <property type="component" value="Unassembled WGS sequence"/>
</dbReference>
<dbReference type="RefSeq" id="XP_034010880.1">
    <property type="nucleotide sequence ID" value="XM_034157255.1"/>
</dbReference>
<gene>
    <name evidence="4" type="ORF">DIURU_004388</name>
</gene>
<keyword evidence="3" id="KW-0732">Signal</keyword>
<organism evidence="4 5">
    <name type="scientific">Diutina rugosa</name>
    <name type="common">Yeast</name>
    <name type="synonym">Candida rugosa</name>
    <dbReference type="NCBI Taxonomy" id="5481"/>
    <lineage>
        <taxon>Eukaryota</taxon>
        <taxon>Fungi</taxon>
        <taxon>Dikarya</taxon>
        <taxon>Ascomycota</taxon>
        <taxon>Saccharomycotina</taxon>
        <taxon>Pichiomycetes</taxon>
        <taxon>Debaryomycetaceae</taxon>
        <taxon>Diutina</taxon>
    </lineage>
</organism>
<evidence type="ECO:0000256" key="2">
    <source>
        <dbReference type="ARBA" id="ARBA00018534"/>
    </source>
</evidence>
<dbReference type="EMBL" id="SWFT01000124">
    <property type="protein sequence ID" value="KAA8899366.1"/>
    <property type="molecule type" value="Genomic_DNA"/>
</dbReference>